<dbReference type="Gene3D" id="3.40.190.10">
    <property type="entry name" value="Periplasmic binding protein-like II"/>
    <property type="match status" value="2"/>
</dbReference>
<comment type="caution">
    <text evidence="5">The sequence shown here is derived from an EMBL/GenBank/DDBJ whole genome shotgun (WGS) entry which is preliminary data.</text>
</comment>
<dbReference type="EMBL" id="JAXCLW010000006">
    <property type="protein sequence ID" value="MDY0884865.1"/>
    <property type="molecule type" value="Genomic_DNA"/>
</dbReference>
<dbReference type="RefSeq" id="WP_320509938.1">
    <property type="nucleotide sequence ID" value="NZ_JAXCLW010000006.1"/>
</dbReference>
<proteinExistence type="inferred from homology"/>
<accession>A0ABU5EFI4</accession>
<gene>
    <name evidence="5" type="ORF">SMD27_18620</name>
</gene>
<protein>
    <submittedName>
        <fullName evidence="5">ABC transporter substrate-binding protein</fullName>
    </submittedName>
</protein>
<evidence type="ECO:0000256" key="3">
    <source>
        <dbReference type="ARBA" id="ARBA00022729"/>
    </source>
</evidence>
<dbReference type="Proteomes" id="UP001279642">
    <property type="component" value="Unassembled WGS sequence"/>
</dbReference>
<name>A0ABU5EFI4_9PROT</name>
<reference evidence="5 6" key="1">
    <citation type="journal article" date="2016" name="Antonie Van Leeuwenhoek">
        <title>Dongia soli sp. nov., isolated from soil from Dokdo, Korea.</title>
        <authorList>
            <person name="Kim D.U."/>
            <person name="Lee H."/>
            <person name="Kim H."/>
            <person name="Kim S.G."/>
            <person name="Ka J.O."/>
        </authorList>
    </citation>
    <scope>NUCLEOTIDE SEQUENCE [LARGE SCALE GENOMIC DNA]</scope>
    <source>
        <strain evidence="5 6">D78</strain>
    </source>
</reference>
<dbReference type="PANTHER" id="PTHR30024">
    <property type="entry name" value="ALIPHATIC SULFONATES-BINDING PROTEIN-RELATED"/>
    <property type="match status" value="1"/>
</dbReference>
<evidence type="ECO:0000313" key="5">
    <source>
        <dbReference type="EMBL" id="MDY0884865.1"/>
    </source>
</evidence>
<dbReference type="Pfam" id="PF13379">
    <property type="entry name" value="NMT1_2"/>
    <property type="match status" value="1"/>
</dbReference>
<keyword evidence="3 4" id="KW-0732">Signal</keyword>
<evidence type="ECO:0000256" key="1">
    <source>
        <dbReference type="ARBA" id="ARBA00004418"/>
    </source>
</evidence>
<feature type="signal peptide" evidence="4">
    <location>
        <begin position="1"/>
        <end position="27"/>
    </location>
</feature>
<dbReference type="PANTHER" id="PTHR30024:SF47">
    <property type="entry name" value="TAURINE-BINDING PERIPLASMIC PROTEIN"/>
    <property type="match status" value="1"/>
</dbReference>
<comment type="subcellular location">
    <subcellularLocation>
        <location evidence="1">Periplasm</location>
    </subcellularLocation>
</comment>
<dbReference type="SUPFAM" id="SSF53850">
    <property type="entry name" value="Periplasmic binding protein-like II"/>
    <property type="match status" value="1"/>
</dbReference>
<comment type="similarity">
    <text evidence="2">Belongs to the bacterial solute-binding protein SsuA/TauA family.</text>
</comment>
<evidence type="ECO:0000313" key="6">
    <source>
        <dbReference type="Proteomes" id="UP001279642"/>
    </source>
</evidence>
<evidence type="ECO:0000256" key="4">
    <source>
        <dbReference type="SAM" id="SignalP"/>
    </source>
</evidence>
<sequence>MLKRKLLAAAALTLSVMALPNPGTAMAAEKVKVGLCVSWPIHTMQEVAKEKNLLKDYDVELTNFEDPIGGHSALAAGQIDVLYCTNDYAPIAAEQGANEVNVTLTSPSYGVDQIALAPKIEAKDLKGKKVAAPQAFIGELMMGVWLDGQGIKPSEVTWVNLNADEAVGPMISGDLASSYLYEPWLSKLTGAMPGARSVATTADPEILKTGMFMDVMFMNKTFIAERRHVALDVLKTHWLAVKAWNEDTAGVNKVIADFLKWPVEDVQSVVGTTGKSLKGGVYILDFDEAARLCGVLDGDAPLGLKNGQVYDAMASINDWWMKLGLMKSKIDPKQAIDCSLMGDLAKSGFRQSMTDHQG</sequence>
<organism evidence="5 6">
    <name type="scientific">Dongia soli</name>
    <dbReference type="NCBI Taxonomy" id="600628"/>
    <lineage>
        <taxon>Bacteria</taxon>
        <taxon>Pseudomonadati</taxon>
        <taxon>Pseudomonadota</taxon>
        <taxon>Alphaproteobacteria</taxon>
        <taxon>Rhodospirillales</taxon>
        <taxon>Dongiaceae</taxon>
        <taxon>Dongia</taxon>
    </lineage>
</organism>
<keyword evidence="6" id="KW-1185">Reference proteome</keyword>
<feature type="chain" id="PRO_5046747276" evidence="4">
    <location>
        <begin position="28"/>
        <end position="358"/>
    </location>
</feature>
<evidence type="ECO:0000256" key="2">
    <source>
        <dbReference type="ARBA" id="ARBA00010742"/>
    </source>
</evidence>